<dbReference type="Gene3D" id="3.40.50.620">
    <property type="entry name" value="HUPs"/>
    <property type="match status" value="1"/>
</dbReference>
<dbReference type="CDD" id="cd01992">
    <property type="entry name" value="TilS_N"/>
    <property type="match status" value="1"/>
</dbReference>
<keyword evidence="6 8" id="KW-0067">ATP-binding</keyword>
<feature type="binding site" evidence="8">
    <location>
        <begin position="26"/>
        <end position="31"/>
    </location>
    <ligand>
        <name>ATP</name>
        <dbReference type="ChEBI" id="CHEBI:30616"/>
    </ligand>
</feature>
<evidence type="ECO:0000256" key="5">
    <source>
        <dbReference type="ARBA" id="ARBA00022741"/>
    </source>
</evidence>
<evidence type="ECO:0000256" key="3">
    <source>
        <dbReference type="ARBA" id="ARBA00022598"/>
    </source>
</evidence>
<dbReference type="Pfam" id="PF11734">
    <property type="entry name" value="TilS_C"/>
    <property type="match status" value="1"/>
</dbReference>
<dbReference type="RefSeq" id="WP_169523189.1">
    <property type="nucleotide sequence ID" value="NZ_JAAMPT010000202.1"/>
</dbReference>
<dbReference type="NCBIfam" id="TIGR02433">
    <property type="entry name" value="lysidine_TilS_C"/>
    <property type="match status" value="1"/>
</dbReference>
<name>A0ABX1QTF5_9FLAO</name>
<comment type="catalytic activity">
    <reaction evidence="7 8">
        <text>cytidine(34) in tRNA(Ile2) + L-lysine + ATP = lysidine(34) in tRNA(Ile2) + AMP + diphosphate + H(+)</text>
        <dbReference type="Rhea" id="RHEA:43744"/>
        <dbReference type="Rhea" id="RHEA-COMP:10625"/>
        <dbReference type="Rhea" id="RHEA-COMP:10670"/>
        <dbReference type="ChEBI" id="CHEBI:15378"/>
        <dbReference type="ChEBI" id="CHEBI:30616"/>
        <dbReference type="ChEBI" id="CHEBI:32551"/>
        <dbReference type="ChEBI" id="CHEBI:33019"/>
        <dbReference type="ChEBI" id="CHEBI:82748"/>
        <dbReference type="ChEBI" id="CHEBI:83665"/>
        <dbReference type="ChEBI" id="CHEBI:456215"/>
        <dbReference type="EC" id="6.3.4.19"/>
    </reaction>
</comment>
<comment type="domain">
    <text evidence="8">The N-terminal region contains the highly conserved SGGXDS motif, predicted to be a P-loop motif involved in ATP binding.</text>
</comment>
<comment type="function">
    <text evidence="8">Ligates lysine onto the cytidine present at position 34 of the AUA codon-specific tRNA(Ile) that contains the anticodon CAU, in an ATP-dependent manner. Cytidine is converted to lysidine, thus changing the amino acid specificity of the tRNA from methionine to isoleucine.</text>
</comment>
<dbReference type="EMBL" id="JAAMPT010000202">
    <property type="protein sequence ID" value="NMH24603.1"/>
    <property type="molecule type" value="Genomic_DNA"/>
</dbReference>
<comment type="caution">
    <text evidence="10">The sequence shown here is derived from an EMBL/GenBank/DDBJ whole genome shotgun (WGS) entry which is preliminary data.</text>
</comment>
<reference evidence="10 11" key="1">
    <citation type="submission" date="2020-02" db="EMBL/GenBank/DDBJ databases">
        <title>Flavobacterium sp. genome.</title>
        <authorList>
            <person name="Jung H.S."/>
            <person name="Baek J.H."/>
            <person name="Jeon C.O."/>
        </authorList>
    </citation>
    <scope>NUCLEOTIDE SEQUENCE [LARGE SCALE GENOMIC DNA]</scope>
    <source>
        <strain evidence="10 11">SE-s27</strain>
    </source>
</reference>
<dbReference type="PANTHER" id="PTHR43033">
    <property type="entry name" value="TRNA(ILE)-LYSIDINE SYNTHASE-RELATED"/>
    <property type="match status" value="1"/>
</dbReference>
<evidence type="ECO:0000256" key="2">
    <source>
        <dbReference type="ARBA" id="ARBA00022490"/>
    </source>
</evidence>
<dbReference type="SUPFAM" id="SSF56037">
    <property type="entry name" value="PheT/TilS domain"/>
    <property type="match status" value="1"/>
</dbReference>
<dbReference type="PANTHER" id="PTHR43033:SF1">
    <property type="entry name" value="TRNA(ILE)-LYSIDINE SYNTHASE-RELATED"/>
    <property type="match status" value="1"/>
</dbReference>
<dbReference type="InterPro" id="IPR011063">
    <property type="entry name" value="TilS/TtcA_N"/>
</dbReference>
<dbReference type="NCBIfam" id="TIGR02432">
    <property type="entry name" value="lysidine_TilS_N"/>
    <property type="match status" value="1"/>
</dbReference>
<comment type="similarity">
    <text evidence="8">Belongs to the tRNA(Ile)-lysidine synthase family.</text>
</comment>
<dbReference type="HAMAP" id="MF_01161">
    <property type="entry name" value="tRNA_Ile_lys_synt"/>
    <property type="match status" value="1"/>
</dbReference>
<keyword evidence="2 8" id="KW-0963">Cytoplasm</keyword>
<accession>A0ABX1QTF5</accession>
<keyword evidence="11" id="KW-1185">Reference proteome</keyword>
<gene>
    <name evidence="8 10" type="primary">tilS</name>
    <name evidence="10" type="ORF">G6042_04890</name>
</gene>
<dbReference type="InterPro" id="IPR014729">
    <property type="entry name" value="Rossmann-like_a/b/a_fold"/>
</dbReference>
<dbReference type="EC" id="6.3.4.19" evidence="8"/>
<evidence type="ECO:0000256" key="4">
    <source>
        <dbReference type="ARBA" id="ARBA00022694"/>
    </source>
</evidence>
<dbReference type="GO" id="GO:0032267">
    <property type="term" value="F:tRNA(Ile)-lysidine synthase activity"/>
    <property type="evidence" value="ECO:0007669"/>
    <property type="project" value="UniProtKB-EC"/>
</dbReference>
<sequence length="436" mass="50741">MLQKLQNHINTNLSFLKEKKLLLAVSGGIDSMVLVHLCHQLKLDFAVAHCNFQLRGNESDDDENFMKSQTEKLQIPVFIQKFDTKSIAQTQKLSIQLAARKLRYDWFYELMNENGFDYILTAHHLDDSLETFLINFTRGSGLDGLTGIPEQNDKILRPLLIFSRNEIETFAQENNIAWREDSSNSSDKYLRNKLRHDVIPILKELNPSLLSSFENTIKNLKQSQSLVDDASKMAYEKVASERENQIVFNLDLLLAYQNYQAYLFSWLSRFGFTDWEAISDLVSAQSGKQVMSDSHVLLKNRNTLLLFLRKENSEEVIYQIDKAQKQVKVPLKLTFCNVSDISVQPTNAIFVDAEKLQFPLTIRKWKEGDFFQPFGMKGKKKVSKFFKDEKFSMLEKKEIWLLCSNDKIVWIIGKRQDDRFKITETTTKILQINYIK</sequence>
<dbReference type="InterPro" id="IPR012094">
    <property type="entry name" value="tRNA_Ile_lys_synt"/>
</dbReference>
<protein>
    <recommendedName>
        <fullName evidence="8">tRNA(Ile)-lysidine synthase</fullName>
        <ecNumber evidence="8">6.3.4.19</ecNumber>
    </recommendedName>
    <alternativeName>
        <fullName evidence="8">tRNA(Ile)-2-lysyl-cytidine synthase</fullName>
    </alternativeName>
    <alternativeName>
        <fullName evidence="8">tRNA(Ile)-lysidine synthetase</fullName>
    </alternativeName>
</protein>
<evidence type="ECO:0000313" key="11">
    <source>
        <dbReference type="Proteomes" id="UP000767947"/>
    </source>
</evidence>
<evidence type="ECO:0000256" key="8">
    <source>
        <dbReference type="HAMAP-Rule" id="MF_01161"/>
    </source>
</evidence>
<dbReference type="Proteomes" id="UP000767947">
    <property type="component" value="Unassembled WGS sequence"/>
</dbReference>
<organism evidence="10 11">
    <name type="scientific">Flavobacterium solisilvae</name>
    <dbReference type="NCBI Taxonomy" id="1852019"/>
    <lineage>
        <taxon>Bacteria</taxon>
        <taxon>Pseudomonadati</taxon>
        <taxon>Bacteroidota</taxon>
        <taxon>Flavobacteriia</taxon>
        <taxon>Flavobacteriales</taxon>
        <taxon>Flavobacteriaceae</taxon>
        <taxon>Flavobacterium</taxon>
    </lineage>
</organism>
<proteinExistence type="inferred from homology"/>
<dbReference type="SMART" id="SM00977">
    <property type="entry name" value="TilS_C"/>
    <property type="match status" value="1"/>
</dbReference>
<feature type="domain" description="Lysidine-tRNA(Ile) synthetase C-terminal" evidence="9">
    <location>
        <begin position="360"/>
        <end position="432"/>
    </location>
</feature>
<evidence type="ECO:0000259" key="9">
    <source>
        <dbReference type="SMART" id="SM00977"/>
    </source>
</evidence>
<evidence type="ECO:0000256" key="1">
    <source>
        <dbReference type="ARBA" id="ARBA00004496"/>
    </source>
</evidence>
<evidence type="ECO:0000256" key="7">
    <source>
        <dbReference type="ARBA" id="ARBA00048539"/>
    </source>
</evidence>
<dbReference type="SUPFAM" id="SSF52402">
    <property type="entry name" value="Adenine nucleotide alpha hydrolases-like"/>
    <property type="match status" value="1"/>
</dbReference>
<evidence type="ECO:0000256" key="6">
    <source>
        <dbReference type="ARBA" id="ARBA00022840"/>
    </source>
</evidence>
<evidence type="ECO:0000313" key="10">
    <source>
        <dbReference type="EMBL" id="NMH24603.1"/>
    </source>
</evidence>
<dbReference type="InterPro" id="IPR012796">
    <property type="entry name" value="Lysidine-tRNA-synth_C"/>
</dbReference>
<keyword evidence="5 8" id="KW-0547">Nucleotide-binding</keyword>
<comment type="subcellular location">
    <subcellularLocation>
        <location evidence="1 8">Cytoplasm</location>
    </subcellularLocation>
</comment>
<keyword evidence="3 8" id="KW-0436">Ligase</keyword>
<keyword evidence="4 8" id="KW-0819">tRNA processing</keyword>
<dbReference type="InterPro" id="IPR012795">
    <property type="entry name" value="tRNA_Ile_lys_synt_N"/>
</dbReference>
<dbReference type="Pfam" id="PF01171">
    <property type="entry name" value="ATP_bind_3"/>
    <property type="match status" value="1"/>
</dbReference>